<reference evidence="2 3" key="1">
    <citation type="submission" date="2009-08" db="EMBL/GenBank/DDBJ databases">
        <title>The draft genome of Rhodobacter sp. SW2.</title>
        <authorList>
            <consortium name="US DOE Joint Genome Institute (JGI-PGF)"/>
            <person name="Lucas S."/>
            <person name="Copeland A."/>
            <person name="Lapidus A."/>
            <person name="Glavina del Rio T."/>
            <person name="Tice H."/>
            <person name="Bruce D."/>
            <person name="Goodwin L."/>
            <person name="Pitluck S."/>
            <person name="Larimer F."/>
            <person name="Land M.L."/>
            <person name="Hauser L."/>
            <person name="Emerson D."/>
        </authorList>
    </citation>
    <scope>NUCLEOTIDE SEQUENCE [LARGE SCALE GENOMIC DNA]</scope>
    <source>
        <strain evidence="2 3">SW2</strain>
    </source>
</reference>
<keyword evidence="1" id="KW-0732">Signal</keyword>
<dbReference type="STRING" id="371731.Rsw2DRAFT_1820"/>
<feature type="signal peptide" evidence="1">
    <location>
        <begin position="1"/>
        <end position="17"/>
    </location>
</feature>
<keyword evidence="3" id="KW-1185">Reference proteome</keyword>
<dbReference type="RefSeq" id="WP_008030221.1">
    <property type="nucleotide sequence ID" value="NZ_ACYY01000010.1"/>
</dbReference>
<accession>C8S192</accession>
<feature type="chain" id="PRO_5002992028" description="Peptidase C-terminal archaeal/bacterial domain-containing protein" evidence="1">
    <location>
        <begin position="18"/>
        <end position="207"/>
    </location>
</feature>
<organism evidence="2 3">
    <name type="scientific">Rhodobacter ferrooxidans</name>
    <dbReference type="NCBI Taxonomy" id="371731"/>
    <lineage>
        <taxon>Bacteria</taxon>
        <taxon>Pseudomonadati</taxon>
        <taxon>Pseudomonadota</taxon>
        <taxon>Alphaproteobacteria</taxon>
        <taxon>Rhodobacterales</taxon>
        <taxon>Rhodobacter group</taxon>
        <taxon>Rhodobacter</taxon>
    </lineage>
</organism>
<evidence type="ECO:0000313" key="3">
    <source>
        <dbReference type="Proteomes" id="UP000010121"/>
    </source>
</evidence>
<dbReference type="OrthoDB" id="1092590at2"/>
<proteinExistence type="predicted"/>
<dbReference type="Proteomes" id="UP000010121">
    <property type="component" value="Unassembled WGS sequence"/>
</dbReference>
<dbReference type="AlphaFoldDB" id="C8S192"/>
<evidence type="ECO:0000256" key="1">
    <source>
        <dbReference type="SAM" id="SignalP"/>
    </source>
</evidence>
<protein>
    <recommendedName>
        <fullName evidence="4">Peptidase C-terminal archaeal/bacterial domain-containing protein</fullName>
    </recommendedName>
</protein>
<dbReference type="eggNOG" id="ENOG5032UQ2">
    <property type="taxonomic scope" value="Bacteria"/>
</dbReference>
<comment type="caution">
    <text evidence="2">The sequence shown here is derived from an EMBL/GenBank/DDBJ whole genome shotgun (WGS) entry which is preliminary data.</text>
</comment>
<name>C8S192_9RHOB</name>
<dbReference type="EMBL" id="ACYY01000010">
    <property type="protein sequence ID" value="EEW25290.1"/>
    <property type="molecule type" value="Genomic_DNA"/>
</dbReference>
<sequence length="207" mass="20740">MRLALAFILALPGLAQAGGVAQLALAQELFALGKTGGDPLVMLTAAKLAGAVDVTTVARKPETSGEVAADQPDTAQAPADAAAMLAEARASVAPDETLAALLAEAETGNALVRAGTVSASLQALAAGQTDTWHLPFDGGIAAELAVLGDGDGNLDVTLTDAEGRALCQETGPADRSLCGFLPVETGFFILTVTNPGPGMNSYLLLTN</sequence>
<evidence type="ECO:0008006" key="4">
    <source>
        <dbReference type="Google" id="ProtNLM"/>
    </source>
</evidence>
<gene>
    <name evidence="2" type="ORF">Rsw2DRAFT_1820</name>
</gene>
<evidence type="ECO:0000313" key="2">
    <source>
        <dbReference type="EMBL" id="EEW25290.1"/>
    </source>
</evidence>